<evidence type="ECO:0000256" key="4">
    <source>
        <dbReference type="ARBA" id="ARBA00023163"/>
    </source>
</evidence>
<dbReference type="SUPFAM" id="SSF46785">
    <property type="entry name" value="Winged helix' DNA-binding domain"/>
    <property type="match status" value="1"/>
</dbReference>
<dbReference type="InterPro" id="IPR036390">
    <property type="entry name" value="WH_DNA-bd_sf"/>
</dbReference>
<dbReference type="PRINTS" id="PR00598">
    <property type="entry name" value="HTHMARR"/>
</dbReference>
<reference evidence="12" key="2">
    <citation type="journal article" date="2017" name="Sci. Rep.">
        <title>Determination of the Genome and Primary Transcriptome of Syngas Fermenting Eubacterium limosum ATCC 8486.</title>
        <authorList>
            <person name="Song Y."/>
            <person name="Shin J."/>
            <person name="Jeong Y."/>
            <person name="Jin S."/>
            <person name="Lee J.K."/>
            <person name="Kim D.R."/>
            <person name="Kim S.C."/>
            <person name="Cho S."/>
            <person name="Cho B.K."/>
        </authorList>
    </citation>
    <scope>NUCLEOTIDE SEQUENCE [LARGE SCALE GENOMIC DNA]</scope>
    <source>
        <strain evidence="12">ATCC 8486</strain>
    </source>
</reference>
<reference evidence="10" key="1">
    <citation type="journal article" date="2015" name="Genome Announc.">
        <title>Draft Genome Sequence of Chemolithoautotrophic Acetogenic Butanol-Producing Eubacterium limosum ATCC 8486.</title>
        <authorList>
            <person name="Song Y."/>
            <person name="Cho B.K."/>
        </authorList>
    </citation>
    <scope>NUCLEOTIDE SEQUENCE</scope>
    <source>
        <strain evidence="10">ATCC 8486</strain>
    </source>
</reference>
<evidence type="ECO:0000313" key="10">
    <source>
        <dbReference type="EMBL" id="ARD65617.1"/>
    </source>
</evidence>
<dbReference type="GO" id="GO:0005737">
    <property type="term" value="C:cytoplasm"/>
    <property type="evidence" value="ECO:0007669"/>
    <property type="project" value="UniProtKB-SubCell"/>
</dbReference>
<evidence type="ECO:0000313" key="13">
    <source>
        <dbReference type="Proteomes" id="UP001215087"/>
    </source>
</evidence>
<evidence type="ECO:0000256" key="3">
    <source>
        <dbReference type="ARBA" id="ARBA00023125"/>
    </source>
</evidence>
<protein>
    <recommendedName>
        <fullName evidence="6">HTH-type transcriptional regulator SarZ</fullName>
    </recommendedName>
    <alternativeName>
        <fullName evidence="7">Staphylococcal accessory regulator Z</fullName>
    </alternativeName>
</protein>
<dbReference type="KEGG" id="elim:B2M23_08710"/>
<sequence length="156" mass="17977">MNDEQRDTLNTFFVDTFNKILSLEEQTLLKSSIENLSVKELHIIEAVSILQRDKKNTMTEIAAQVGITVGALTTAVNVLVKKEYLSRRRSEKDRRVVRIYLTEKGMRAEMHHRIFHENMVSNVGEVLTEEGLENLIIALKQLTSFFNGQLEDLKEK</sequence>
<evidence type="ECO:0000259" key="9">
    <source>
        <dbReference type="PROSITE" id="PS50995"/>
    </source>
</evidence>
<reference evidence="10" key="3">
    <citation type="submission" date="2017-02" db="EMBL/GenBank/DDBJ databases">
        <title>Integrative analysis reveals regulation of autotrophic growth of syngas fermenting bacteria at the translational level.</title>
        <authorList>
            <person name="Song Y."/>
            <person name="Shin J."/>
            <person name="Jeong Y."/>
            <person name="Jin S."/>
            <person name="Kim D.R."/>
            <person name="Kim S.C."/>
            <person name="Cho S."/>
            <person name="Cho B.-K."/>
        </authorList>
    </citation>
    <scope>NUCLEOTIDE SEQUENCE</scope>
    <source>
        <strain evidence="10">ATCC 8486</strain>
    </source>
</reference>
<dbReference type="OrthoDB" id="5461037at2"/>
<dbReference type="InterPro" id="IPR000835">
    <property type="entry name" value="HTH_MarR-typ"/>
</dbReference>
<dbReference type="Gene3D" id="1.10.10.10">
    <property type="entry name" value="Winged helix-like DNA-binding domain superfamily/Winged helix DNA-binding domain"/>
    <property type="match status" value="1"/>
</dbReference>
<evidence type="ECO:0000313" key="11">
    <source>
        <dbReference type="EMBL" id="MDE1469525.1"/>
    </source>
</evidence>
<comment type="subcellular location">
    <subcellularLocation>
        <location evidence="1">Cytoplasm</location>
    </subcellularLocation>
</comment>
<dbReference type="GO" id="GO:0003700">
    <property type="term" value="F:DNA-binding transcription factor activity"/>
    <property type="evidence" value="ECO:0007669"/>
    <property type="project" value="InterPro"/>
</dbReference>
<proteinExistence type="inferred from homology"/>
<feature type="domain" description="HTH marR-type" evidence="9">
    <location>
        <begin position="1"/>
        <end position="144"/>
    </location>
</feature>
<dbReference type="Proteomes" id="UP000192391">
    <property type="component" value="Chromosome"/>
</dbReference>
<evidence type="ECO:0000256" key="5">
    <source>
        <dbReference type="ARBA" id="ARBA00046337"/>
    </source>
</evidence>
<evidence type="ECO:0000313" key="12">
    <source>
        <dbReference type="Proteomes" id="UP000192391"/>
    </source>
</evidence>
<gene>
    <name evidence="10" type="ORF">B2M23_08710</name>
    <name evidence="11" type="ORF">PTZ04_04565</name>
</gene>
<dbReference type="PROSITE" id="PS50995">
    <property type="entry name" value="HTH_MARR_2"/>
    <property type="match status" value="1"/>
</dbReference>
<accession>A0A1H0LP78</accession>
<keyword evidence="8" id="KW-0812">Transmembrane</keyword>
<keyword evidence="8" id="KW-1133">Transmembrane helix</keyword>
<dbReference type="GeneID" id="68364478"/>
<dbReference type="PANTHER" id="PTHR42756">
    <property type="entry name" value="TRANSCRIPTIONAL REGULATOR, MARR"/>
    <property type="match status" value="1"/>
</dbReference>
<keyword evidence="2" id="KW-0805">Transcription regulation</keyword>
<organism evidence="10 12">
    <name type="scientific">Eubacterium limosum</name>
    <dbReference type="NCBI Taxonomy" id="1736"/>
    <lineage>
        <taxon>Bacteria</taxon>
        <taxon>Bacillati</taxon>
        <taxon>Bacillota</taxon>
        <taxon>Clostridia</taxon>
        <taxon>Eubacteriales</taxon>
        <taxon>Eubacteriaceae</taxon>
        <taxon>Eubacterium</taxon>
    </lineage>
</organism>
<dbReference type="RefSeq" id="WP_013381804.1">
    <property type="nucleotide sequence ID" value="NZ_CP019962.1"/>
</dbReference>
<feature type="transmembrane region" description="Helical" evidence="8">
    <location>
        <begin position="61"/>
        <end position="80"/>
    </location>
</feature>
<dbReference type="GO" id="GO:0003677">
    <property type="term" value="F:DNA binding"/>
    <property type="evidence" value="ECO:0007669"/>
    <property type="project" value="UniProtKB-KW"/>
</dbReference>
<name>A0A1H0LP78_EUBLI</name>
<keyword evidence="3" id="KW-0238">DNA-binding</keyword>
<dbReference type="InterPro" id="IPR036388">
    <property type="entry name" value="WH-like_DNA-bd_sf"/>
</dbReference>
<keyword evidence="13" id="KW-1185">Reference proteome</keyword>
<dbReference type="InterPro" id="IPR055166">
    <property type="entry name" value="Transc_reg_Sar_Rot_HTH"/>
</dbReference>
<keyword evidence="4" id="KW-0804">Transcription</keyword>
<dbReference type="SMART" id="SM00347">
    <property type="entry name" value="HTH_MARR"/>
    <property type="match status" value="1"/>
</dbReference>
<dbReference type="EMBL" id="JAQSVD010000002">
    <property type="protein sequence ID" value="MDE1469525.1"/>
    <property type="molecule type" value="Genomic_DNA"/>
</dbReference>
<dbReference type="EMBL" id="CP019962">
    <property type="protein sequence ID" value="ARD65617.1"/>
    <property type="molecule type" value="Genomic_DNA"/>
</dbReference>
<dbReference type="PANTHER" id="PTHR42756:SF1">
    <property type="entry name" value="TRANSCRIPTIONAL REPRESSOR OF EMRAB OPERON"/>
    <property type="match status" value="1"/>
</dbReference>
<keyword evidence="8" id="KW-0472">Membrane</keyword>
<comment type="similarity">
    <text evidence="5">Belongs to the SarZ family.</text>
</comment>
<evidence type="ECO:0000256" key="7">
    <source>
        <dbReference type="ARBA" id="ARBA00047207"/>
    </source>
</evidence>
<dbReference type="Proteomes" id="UP001215087">
    <property type="component" value="Unassembled WGS sequence"/>
</dbReference>
<evidence type="ECO:0000256" key="2">
    <source>
        <dbReference type="ARBA" id="ARBA00023015"/>
    </source>
</evidence>
<evidence type="ECO:0000256" key="1">
    <source>
        <dbReference type="ARBA" id="ARBA00004496"/>
    </source>
</evidence>
<dbReference type="AlphaFoldDB" id="A0A1H0LP78"/>
<evidence type="ECO:0000256" key="6">
    <source>
        <dbReference type="ARBA" id="ARBA00047188"/>
    </source>
</evidence>
<dbReference type="Pfam" id="PF22381">
    <property type="entry name" value="Staph_reg_Sar_Rot"/>
    <property type="match status" value="1"/>
</dbReference>
<reference evidence="11 13" key="4">
    <citation type="submission" date="2023-02" db="EMBL/GenBank/DDBJ databases">
        <title>Comparative genome analysis of Eubacterium limosum species.</title>
        <authorList>
            <person name="Bak J.E."/>
        </authorList>
    </citation>
    <scope>NUCLEOTIDE SEQUENCE [LARGE SCALE GENOMIC DNA]</scope>
    <source>
        <strain evidence="11 13">KGMB01548</strain>
    </source>
</reference>
<evidence type="ECO:0000256" key="8">
    <source>
        <dbReference type="SAM" id="Phobius"/>
    </source>
</evidence>